<keyword evidence="2" id="KW-1185">Reference proteome</keyword>
<proteinExistence type="predicted"/>
<evidence type="ECO:0000313" key="1">
    <source>
        <dbReference type="EMBL" id="KAL2654112.1"/>
    </source>
</evidence>
<evidence type="ECO:0000313" key="2">
    <source>
        <dbReference type="Proteomes" id="UP001605036"/>
    </source>
</evidence>
<dbReference type="EMBL" id="JBHFFA010000001">
    <property type="protein sequence ID" value="KAL2654112.1"/>
    <property type="molecule type" value="Genomic_DNA"/>
</dbReference>
<dbReference type="Proteomes" id="UP001605036">
    <property type="component" value="Unassembled WGS sequence"/>
</dbReference>
<comment type="caution">
    <text evidence="1">The sequence shown here is derived from an EMBL/GenBank/DDBJ whole genome shotgun (WGS) entry which is preliminary data.</text>
</comment>
<accession>A0ABD1ZSI2</accession>
<reference evidence="1 2" key="1">
    <citation type="submission" date="2024-09" db="EMBL/GenBank/DDBJ databases">
        <title>Chromosome-scale assembly of Riccia fluitans.</title>
        <authorList>
            <person name="Paukszto L."/>
            <person name="Sawicki J."/>
            <person name="Karawczyk K."/>
            <person name="Piernik-Szablinska J."/>
            <person name="Szczecinska M."/>
            <person name="Mazdziarz M."/>
        </authorList>
    </citation>
    <scope>NUCLEOTIDE SEQUENCE [LARGE SCALE GENOMIC DNA]</scope>
    <source>
        <strain evidence="1">Rf_01</strain>
        <tissue evidence="1">Aerial parts of the thallus</tissue>
    </source>
</reference>
<gene>
    <name evidence="1" type="ORF">R1flu_022240</name>
</gene>
<dbReference type="AlphaFoldDB" id="A0ABD1ZSI2"/>
<sequence length="285" mass="32450">MAPRSSRNLKTKEVKIPHLTVANQKKMESWGLGGLFIFDWSGTYDNLLEELTTKQKAAGPKFDTGESQRNGPRKCGGRFITFLWRVLEMLNAIFAPIRPEHFQHNLLAFYHHAWAAITNPTAPIPDWGDVVEKTVSKHIKGLGVCNEATCLGPYLAHLYNHFHEMDAKEKEPSKKHKASIQTIFDSDTETEPEDEKELVEEIPHVFYEGEASGSKPLGQKLDFAKWGDHVESLLREISRLFEVFHVEIGSVTTEAVARNMKEMFAPPPIVETEFHPWKEMVNVSR</sequence>
<name>A0ABD1ZSI2_9MARC</name>
<protein>
    <submittedName>
        <fullName evidence="1">Uncharacterized protein</fullName>
    </submittedName>
</protein>
<organism evidence="1 2">
    <name type="scientific">Riccia fluitans</name>
    <dbReference type="NCBI Taxonomy" id="41844"/>
    <lineage>
        <taxon>Eukaryota</taxon>
        <taxon>Viridiplantae</taxon>
        <taxon>Streptophyta</taxon>
        <taxon>Embryophyta</taxon>
        <taxon>Marchantiophyta</taxon>
        <taxon>Marchantiopsida</taxon>
        <taxon>Marchantiidae</taxon>
        <taxon>Marchantiales</taxon>
        <taxon>Ricciaceae</taxon>
        <taxon>Riccia</taxon>
    </lineage>
</organism>